<comment type="caution">
    <text evidence="2">The sequence shown here is derived from an EMBL/GenBank/DDBJ whole genome shotgun (WGS) entry which is preliminary data.</text>
</comment>
<gene>
    <name evidence="2" type="ORF">ACFQ5X_47395</name>
</gene>
<evidence type="ECO:0000313" key="3">
    <source>
        <dbReference type="Proteomes" id="UP001597058"/>
    </source>
</evidence>
<name>A0ABW3XUU4_9ACTN</name>
<protein>
    <submittedName>
        <fullName evidence="2">SpoIIE family protein phosphatase</fullName>
    </submittedName>
</protein>
<dbReference type="InterPro" id="IPR036457">
    <property type="entry name" value="PPM-type-like_dom_sf"/>
</dbReference>
<dbReference type="Gene3D" id="3.60.40.10">
    <property type="entry name" value="PPM-type phosphatase domain"/>
    <property type="match status" value="1"/>
</dbReference>
<dbReference type="InterPro" id="IPR001932">
    <property type="entry name" value="PPM-type_phosphatase-like_dom"/>
</dbReference>
<evidence type="ECO:0000313" key="2">
    <source>
        <dbReference type="EMBL" id="MFD1313328.1"/>
    </source>
</evidence>
<dbReference type="RefSeq" id="WP_381331193.1">
    <property type="nucleotide sequence ID" value="NZ_JBHTMM010000183.1"/>
</dbReference>
<reference evidence="3" key="1">
    <citation type="journal article" date="2019" name="Int. J. Syst. Evol. Microbiol.">
        <title>The Global Catalogue of Microorganisms (GCM) 10K type strain sequencing project: providing services to taxonomists for standard genome sequencing and annotation.</title>
        <authorList>
            <consortium name="The Broad Institute Genomics Platform"/>
            <consortium name="The Broad Institute Genome Sequencing Center for Infectious Disease"/>
            <person name="Wu L."/>
            <person name="Ma J."/>
        </authorList>
    </citation>
    <scope>NUCLEOTIDE SEQUENCE [LARGE SCALE GENOMIC DNA]</scope>
    <source>
        <strain evidence="3">CGMCC 4.7020</strain>
    </source>
</reference>
<accession>A0ABW3XUU4</accession>
<feature type="domain" description="PPM-type phosphatase" evidence="1">
    <location>
        <begin position="9"/>
        <end position="95"/>
    </location>
</feature>
<proteinExistence type="predicted"/>
<dbReference type="Proteomes" id="UP001597058">
    <property type="component" value="Unassembled WGS sequence"/>
</dbReference>
<organism evidence="2 3">
    <name type="scientific">Streptomyces kaempferi</name>
    <dbReference type="NCBI Taxonomy" id="333725"/>
    <lineage>
        <taxon>Bacteria</taxon>
        <taxon>Bacillati</taxon>
        <taxon>Actinomycetota</taxon>
        <taxon>Actinomycetes</taxon>
        <taxon>Kitasatosporales</taxon>
        <taxon>Streptomycetaceae</taxon>
        <taxon>Streptomyces</taxon>
    </lineage>
</organism>
<evidence type="ECO:0000259" key="1">
    <source>
        <dbReference type="Pfam" id="PF07228"/>
    </source>
</evidence>
<dbReference type="EMBL" id="JBHTMM010000183">
    <property type="protein sequence ID" value="MFD1313328.1"/>
    <property type="molecule type" value="Genomic_DNA"/>
</dbReference>
<keyword evidence="3" id="KW-1185">Reference proteome</keyword>
<sequence>MVRLVACRGPDLPLGVGIAVPRGDHLDPVPAGSTVVLFTGGLIELSRESIDTGLERLVALAEEHADLPLRSFVRAVTDCHPSDRHDGLAVLVARTPTGPA</sequence>
<dbReference type="Pfam" id="PF07228">
    <property type="entry name" value="SpoIIE"/>
    <property type="match status" value="1"/>
</dbReference>